<evidence type="ECO:0000256" key="3">
    <source>
        <dbReference type="ARBA" id="ARBA00023002"/>
    </source>
</evidence>
<keyword evidence="4" id="KW-0503">Monooxygenase</keyword>
<dbReference type="SUPFAM" id="SSF51679">
    <property type="entry name" value="Bacterial luciferase-like"/>
    <property type="match status" value="1"/>
</dbReference>
<dbReference type="Proteomes" id="UP000659223">
    <property type="component" value="Unassembled WGS sequence"/>
</dbReference>
<dbReference type="InterPro" id="IPR050172">
    <property type="entry name" value="SsuD_RutA_monooxygenase"/>
</dbReference>
<proteinExistence type="predicted"/>
<dbReference type="RefSeq" id="WP_190021387.1">
    <property type="nucleotide sequence ID" value="NZ_BMUT01000003.1"/>
</dbReference>
<gene>
    <name evidence="6" type="ORF">GCM10010324_21260</name>
</gene>
<accession>A0ABQ2YA49</accession>
<evidence type="ECO:0000313" key="6">
    <source>
        <dbReference type="EMBL" id="GGX75563.1"/>
    </source>
</evidence>
<name>A0ABQ2YA49_9ACTN</name>
<keyword evidence="7" id="KW-1185">Reference proteome</keyword>
<keyword evidence="2" id="KW-0288">FMN</keyword>
<dbReference type="NCBIfam" id="TIGR03621">
    <property type="entry name" value="F420_MSMEG_2516"/>
    <property type="match status" value="1"/>
</dbReference>
<evidence type="ECO:0000313" key="7">
    <source>
        <dbReference type="Proteomes" id="UP000659223"/>
    </source>
</evidence>
<comment type="caution">
    <text evidence="6">The sequence shown here is derived from an EMBL/GenBank/DDBJ whole genome shotgun (WGS) entry which is preliminary data.</text>
</comment>
<organism evidence="6 7">
    <name type="scientific">Streptomyces hiroshimensis</name>
    <dbReference type="NCBI Taxonomy" id="66424"/>
    <lineage>
        <taxon>Bacteria</taxon>
        <taxon>Bacillati</taxon>
        <taxon>Actinomycetota</taxon>
        <taxon>Actinomycetes</taxon>
        <taxon>Kitasatosporales</taxon>
        <taxon>Streptomycetaceae</taxon>
        <taxon>Streptomyces</taxon>
    </lineage>
</organism>
<keyword evidence="1" id="KW-0285">Flavoprotein</keyword>
<evidence type="ECO:0000256" key="1">
    <source>
        <dbReference type="ARBA" id="ARBA00022630"/>
    </source>
</evidence>
<keyword evidence="3" id="KW-0560">Oxidoreductase</keyword>
<reference evidence="7" key="1">
    <citation type="journal article" date="2019" name="Int. J. Syst. Evol. Microbiol.">
        <title>The Global Catalogue of Microorganisms (GCM) 10K type strain sequencing project: providing services to taxonomists for standard genome sequencing and annotation.</title>
        <authorList>
            <consortium name="The Broad Institute Genomics Platform"/>
            <consortium name="The Broad Institute Genome Sequencing Center for Infectious Disease"/>
            <person name="Wu L."/>
            <person name="Ma J."/>
        </authorList>
    </citation>
    <scope>NUCLEOTIDE SEQUENCE [LARGE SCALE GENOMIC DNA]</scope>
    <source>
        <strain evidence="7">JCM 4586</strain>
    </source>
</reference>
<protein>
    <submittedName>
        <fullName evidence="6">LLM class F420-dependent oxidoreductase</fullName>
    </submittedName>
</protein>
<evidence type="ECO:0000259" key="5">
    <source>
        <dbReference type="Pfam" id="PF00296"/>
    </source>
</evidence>
<sequence length="308" mass="33243">MSQPQAFQFALVSDGDVTEKEWRELARRAADLGYDALLVSDHVDQRLAPVPAVAAAAEVTDGLVVGTYVLNNDLRHPLMLARDAASLHALSDGRFQLGLGAGWYRVDYERTGIGFDPGRVRYERLREAVAICRSHWAGCAIEAGAHYRVRQEAQDPPCRHGGPRLLLGGTRRGMLSLAVQEADIVSVVPGLGPDGPTGLDDCSPAHLDEKMAWIRAEAAALGRSPRLNHLVWECFVTPRPAAVQEALARAVGRTPGELAELACFLVGTAAQVRDTLLARRERWGFDYVTVPAAAAEPFAAVVAALKGR</sequence>
<dbReference type="InterPro" id="IPR019923">
    <property type="entry name" value="Lucif-like_OxRdtase_MSMEG_2516"/>
</dbReference>
<dbReference type="PANTHER" id="PTHR42847:SF4">
    <property type="entry name" value="ALKANESULFONATE MONOOXYGENASE-RELATED"/>
    <property type="match status" value="1"/>
</dbReference>
<feature type="domain" description="Luciferase-like" evidence="5">
    <location>
        <begin position="20"/>
        <end position="249"/>
    </location>
</feature>
<dbReference type="InterPro" id="IPR036661">
    <property type="entry name" value="Luciferase-like_sf"/>
</dbReference>
<dbReference type="InterPro" id="IPR011251">
    <property type="entry name" value="Luciferase-like_dom"/>
</dbReference>
<dbReference type="Gene3D" id="3.20.20.30">
    <property type="entry name" value="Luciferase-like domain"/>
    <property type="match status" value="1"/>
</dbReference>
<dbReference type="Pfam" id="PF00296">
    <property type="entry name" value="Bac_luciferase"/>
    <property type="match status" value="1"/>
</dbReference>
<dbReference type="EMBL" id="BMUT01000003">
    <property type="protein sequence ID" value="GGX75563.1"/>
    <property type="molecule type" value="Genomic_DNA"/>
</dbReference>
<dbReference type="PANTHER" id="PTHR42847">
    <property type="entry name" value="ALKANESULFONATE MONOOXYGENASE"/>
    <property type="match status" value="1"/>
</dbReference>
<evidence type="ECO:0000256" key="4">
    <source>
        <dbReference type="ARBA" id="ARBA00023033"/>
    </source>
</evidence>
<evidence type="ECO:0000256" key="2">
    <source>
        <dbReference type="ARBA" id="ARBA00022643"/>
    </source>
</evidence>